<reference evidence="9" key="1">
    <citation type="submission" date="2025-08" db="UniProtKB">
        <authorList>
            <consortium name="RefSeq"/>
        </authorList>
    </citation>
    <scope>IDENTIFICATION</scope>
    <source>
        <tissue evidence="9">Testes</tissue>
    </source>
</reference>
<dbReference type="Proteomes" id="UP000694865">
    <property type="component" value="Unplaced"/>
</dbReference>
<evidence type="ECO:0000256" key="5">
    <source>
        <dbReference type="PROSITE-ProRule" id="PRU00042"/>
    </source>
</evidence>
<organism evidence="8 9">
    <name type="scientific">Saccoglossus kowalevskii</name>
    <name type="common">Acorn worm</name>
    <dbReference type="NCBI Taxonomy" id="10224"/>
    <lineage>
        <taxon>Eukaryota</taxon>
        <taxon>Metazoa</taxon>
        <taxon>Hemichordata</taxon>
        <taxon>Enteropneusta</taxon>
        <taxon>Harrimaniidae</taxon>
        <taxon>Saccoglossus</taxon>
    </lineage>
</organism>
<dbReference type="GeneID" id="102804851"/>
<keyword evidence="3 5" id="KW-0863">Zinc-finger</keyword>
<keyword evidence="4" id="KW-0862">Zinc</keyword>
<dbReference type="PROSITE" id="PS50157">
    <property type="entry name" value="ZINC_FINGER_C2H2_2"/>
    <property type="match status" value="4"/>
</dbReference>
<dbReference type="Pfam" id="PF12874">
    <property type="entry name" value="zf-met"/>
    <property type="match status" value="1"/>
</dbReference>
<evidence type="ECO:0000313" key="8">
    <source>
        <dbReference type="Proteomes" id="UP000694865"/>
    </source>
</evidence>
<dbReference type="PROSITE" id="PS00028">
    <property type="entry name" value="ZINC_FINGER_C2H2_1"/>
    <property type="match status" value="7"/>
</dbReference>
<evidence type="ECO:0000256" key="3">
    <source>
        <dbReference type="ARBA" id="ARBA00022771"/>
    </source>
</evidence>
<gene>
    <name evidence="9" type="primary">LOC102804851</name>
</gene>
<evidence type="ECO:0000313" key="9">
    <source>
        <dbReference type="RefSeq" id="XP_006815873.1"/>
    </source>
</evidence>
<dbReference type="InterPro" id="IPR036236">
    <property type="entry name" value="Znf_C2H2_sf"/>
</dbReference>
<dbReference type="PANTHER" id="PTHR24409">
    <property type="entry name" value="ZINC FINGER PROTEIN 142"/>
    <property type="match status" value="1"/>
</dbReference>
<protein>
    <submittedName>
        <fullName evidence="9">Zinc finger protein 540-like</fullName>
    </submittedName>
</protein>
<keyword evidence="8" id="KW-1185">Reference proteome</keyword>
<name>A0ABM0M782_SACKO</name>
<feature type="region of interest" description="Disordered" evidence="6">
    <location>
        <begin position="51"/>
        <end position="70"/>
    </location>
</feature>
<evidence type="ECO:0000256" key="4">
    <source>
        <dbReference type="ARBA" id="ARBA00022833"/>
    </source>
</evidence>
<dbReference type="PANTHER" id="PTHR24409:SF295">
    <property type="entry name" value="AZ2-RELATED"/>
    <property type="match status" value="1"/>
</dbReference>
<evidence type="ECO:0000256" key="1">
    <source>
        <dbReference type="ARBA" id="ARBA00022723"/>
    </source>
</evidence>
<dbReference type="SUPFAM" id="SSF57667">
    <property type="entry name" value="beta-beta-alpha zinc fingers"/>
    <property type="match status" value="2"/>
</dbReference>
<dbReference type="SMART" id="SM00355">
    <property type="entry name" value="ZnF_C2H2"/>
    <property type="match status" value="14"/>
</dbReference>
<accession>A0ABM0M782</accession>
<proteinExistence type="predicted"/>
<dbReference type="Pfam" id="PF00096">
    <property type="entry name" value="zf-C2H2"/>
    <property type="match status" value="1"/>
</dbReference>
<feature type="domain" description="C2H2-type" evidence="7">
    <location>
        <begin position="708"/>
        <end position="735"/>
    </location>
</feature>
<dbReference type="InterPro" id="IPR013087">
    <property type="entry name" value="Znf_C2H2_type"/>
</dbReference>
<feature type="domain" description="C2H2-type" evidence="7">
    <location>
        <begin position="642"/>
        <end position="670"/>
    </location>
</feature>
<keyword evidence="2" id="KW-0677">Repeat</keyword>
<dbReference type="RefSeq" id="XP_006815873.1">
    <property type="nucleotide sequence ID" value="XM_006815810.1"/>
</dbReference>
<feature type="domain" description="C2H2-type" evidence="7">
    <location>
        <begin position="211"/>
        <end position="234"/>
    </location>
</feature>
<evidence type="ECO:0000259" key="7">
    <source>
        <dbReference type="PROSITE" id="PS50157"/>
    </source>
</evidence>
<feature type="domain" description="C2H2-type" evidence="7">
    <location>
        <begin position="184"/>
        <end position="211"/>
    </location>
</feature>
<feature type="compositionally biased region" description="Basic and acidic residues" evidence="6">
    <location>
        <begin position="61"/>
        <end position="70"/>
    </location>
</feature>
<evidence type="ECO:0000256" key="6">
    <source>
        <dbReference type="SAM" id="MobiDB-lite"/>
    </source>
</evidence>
<keyword evidence="1" id="KW-0479">Metal-binding</keyword>
<sequence length="796" mass="91627">MATNNQEHQSITSLTCKLCNNEFGTKYELNKHMAGHIVRWQISRLGTTQDKSYSMDYTQPDESKSTQSDKRKIIRADEHNDTQPVGLDSAEYKQPLNESQKEVLPQCEVCQRFFKTKHALNIHMHTAHKYKSNMVTNNKDISVLNTSGTNLPPEEPVIKKMVVKKTEGSEQKCQAQFENCWLSYECKICESTFPSKEYFDFHMLKHTGGLSRCSQCVRVFTSKDALDHHITSSHRVHFFRCLKCNELTLICSMLQHINQHRVELCTGKQQPVVAECAGMQQPVIGVCPETQKPVINTRCASFHDVCTLCDVQFYSQSRAEEHFMIYHNPKKEPFPKCRICNKMFYDVVSLNYHLTSGMGLNCKHCSRYFCSDIGFKAHLMSCPKAQVNCIEFGDGKLSVDTTLQGMKADTTSHVKKSNKKHGKFNSSIRKCSLCKCKFKSSIALKYHALSCKSVIDTKCQYCNRHLKSNVALTHHIKLCKIRIGTVECKHCRCLFKPSQIMRQHVNNCKRKVALSSYIKRCKTRNRCKSCNNGFMSGFLLKSHVISCNATMIAQSVKRASHKRKRASKKSDPACTNKRPVVAVYICVNCQCSFTSKFLLDSHVESCSVAYRCECRYKLESVNSLQEHMKCHVDIEFADFEIYKCRFCFESFSTTVAVRDHLVRKHSVKMPISIKGSSWRPESKHIVEQNPDMPLQKRSVAQMQKPCLHMCGKCGDTFSEKVYLEIHMDAHKTEYYWIPEFTGLYADVYRERFESHKWKIQNRTEDIINVDPYKNLKIICDDNNTSSAVGIFRLKFV</sequence>
<evidence type="ECO:0000256" key="2">
    <source>
        <dbReference type="ARBA" id="ARBA00022737"/>
    </source>
</evidence>
<dbReference type="Gene3D" id="3.30.160.60">
    <property type="entry name" value="Classic Zinc Finger"/>
    <property type="match status" value="4"/>
</dbReference>